<proteinExistence type="predicted"/>
<dbReference type="AlphaFoldDB" id="A0A224YDX3"/>
<evidence type="ECO:0000313" key="1">
    <source>
        <dbReference type="EMBL" id="MAA12032.1"/>
    </source>
</evidence>
<accession>A0A224YDX3</accession>
<sequence length="116" mass="13305">MDSKMKRCQLSFRGRTSCQMESLDSRTPKIHLKYFLYTFVLLVLLQLQQTETHNTTCYPYCGGTTPKPYCYDNGNGTCSCVCRKSDSPCHPLASNSCNLEEKCESTHEMCFCRCEK</sequence>
<name>A0A224YDX3_9ACAR</name>
<dbReference type="EMBL" id="GFPF01000886">
    <property type="protein sequence ID" value="MAA12032.1"/>
    <property type="molecule type" value="Transcribed_RNA"/>
</dbReference>
<reference evidence="1" key="1">
    <citation type="journal article" date="2017" name="Parasit. Vectors">
        <title>Sialotranscriptomics of Rhipicephalus zambeziensis reveals intricate expression profiles of secretory proteins and suggests tight temporal transcriptional regulation during blood-feeding.</title>
        <authorList>
            <person name="de Castro M.H."/>
            <person name="de Klerk D."/>
            <person name="Pienaar R."/>
            <person name="Rees D.J.G."/>
            <person name="Mans B.J."/>
        </authorList>
    </citation>
    <scope>NUCLEOTIDE SEQUENCE</scope>
    <source>
        <tissue evidence="1">Salivary glands</tissue>
    </source>
</reference>
<protein>
    <submittedName>
        <fullName evidence="1">Dermacentor 9 kDa family member</fullName>
    </submittedName>
</protein>
<organism evidence="1">
    <name type="scientific">Rhipicephalus zambeziensis</name>
    <dbReference type="NCBI Taxonomy" id="60191"/>
    <lineage>
        <taxon>Eukaryota</taxon>
        <taxon>Metazoa</taxon>
        <taxon>Ecdysozoa</taxon>
        <taxon>Arthropoda</taxon>
        <taxon>Chelicerata</taxon>
        <taxon>Arachnida</taxon>
        <taxon>Acari</taxon>
        <taxon>Parasitiformes</taxon>
        <taxon>Ixodida</taxon>
        <taxon>Ixodoidea</taxon>
        <taxon>Ixodidae</taxon>
        <taxon>Rhipicephalinae</taxon>
        <taxon>Rhipicephalus</taxon>
        <taxon>Rhipicephalus</taxon>
    </lineage>
</organism>